<reference evidence="2" key="1">
    <citation type="submission" date="2017-01" db="EMBL/GenBank/DDBJ databases">
        <authorList>
            <person name="Varghese N."/>
            <person name="Submissions S."/>
        </authorList>
    </citation>
    <scope>NUCLEOTIDE SEQUENCE [LARGE SCALE GENOMIC DNA]</scope>
    <source>
        <strain evidence="2">DSM 18714</strain>
    </source>
</reference>
<evidence type="ECO:0000313" key="2">
    <source>
        <dbReference type="Proteomes" id="UP000186098"/>
    </source>
</evidence>
<name>A0A1N7N632_9RHOB</name>
<proteinExistence type="predicted"/>
<dbReference type="AlphaFoldDB" id="A0A1N7N632"/>
<gene>
    <name evidence="1" type="ORF">SAMN05421795_1233</name>
</gene>
<evidence type="ECO:0000313" key="1">
    <source>
        <dbReference type="EMBL" id="SIS93806.1"/>
    </source>
</evidence>
<dbReference type="Proteomes" id="UP000186098">
    <property type="component" value="Unassembled WGS sequence"/>
</dbReference>
<accession>A0A1N7N632</accession>
<dbReference type="EMBL" id="FTOM01000023">
    <property type="protein sequence ID" value="SIS93806.1"/>
    <property type="molecule type" value="Genomic_DNA"/>
</dbReference>
<sequence length="147" mass="16448">MNLDSEGLGYLNTDPDVLVARNDKRITNDTVAGEIDQIRHNQRIYTFLLALTVDHAEPQFRQSRVGDLDLLGVWPTATKQAVVPVGAEHAAFRAGFLRYLAQSCEYLFYVEFDGRPRLLLASNQRGTLRVDVPGINKNGDLQHALDP</sequence>
<keyword evidence="2" id="KW-1185">Reference proteome</keyword>
<organism evidence="1 2">
    <name type="scientific">Phaeovulum vinaykumarii</name>
    <dbReference type="NCBI Taxonomy" id="407234"/>
    <lineage>
        <taxon>Bacteria</taxon>
        <taxon>Pseudomonadati</taxon>
        <taxon>Pseudomonadota</taxon>
        <taxon>Alphaproteobacteria</taxon>
        <taxon>Rhodobacterales</taxon>
        <taxon>Paracoccaceae</taxon>
        <taxon>Phaeovulum</taxon>
    </lineage>
</organism>
<protein>
    <submittedName>
        <fullName evidence="1">Uncharacterized protein</fullName>
    </submittedName>
</protein>